<dbReference type="SUPFAM" id="SSF53098">
    <property type="entry name" value="Ribonuclease H-like"/>
    <property type="match status" value="1"/>
</dbReference>
<dbReference type="AlphaFoldDB" id="A0AA43Q833"/>
<comment type="caution">
    <text evidence="1">The sequence shown here is derived from an EMBL/GenBank/DDBJ whole genome shotgun (WGS) entry which is preliminary data.</text>
</comment>
<organism evidence="1 2">
    <name type="scientific">Candidatus Methylobacter titanis</name>
    <dbReference type="NCBI Taxonomy" id="3053457"/>
    <lineage>
        <taxon>Bacteria</taxon>
        <taxon>Pseudomonadati</taxon>
        <taxon>Pseudomonadota</taxon>
        <taxon>Gammaproteobacteria</taxon>
        <taxon>Methylococcales</taxon>
        <taxon>Methylococcaceae</taxon>
        <taxon>Methylobacter</taxon>
    </lineage>
</organism>
<evidence type="ECO:0000313" key="2">
    <source>
        <dbReference type="Proteomes" id="UP001160519"/>
    </source>
</evidence>
<dbReference type="Proteomes" id="UP001160519">
    <property type="component" value="Unassembled WGS sequence"/>
</dbReference>
<evidence type="ECO:0008006" key="3">
    <source>
        <dbReference type="Google" id="ProtNLM"/>
    </source>
</evidence>
<evidence type="ECO:0000313" key="1">
    <source>
        <dbReference type="EMBL" id="MDI1232247.1"/>
    </source>
</evidence>
<protein>
    <recommendedName>
        <fullName evidence="3">Transposase IS4-like domain-containing protein</fullName>
    </recommendedName>
</protein>
<gene>
    <name evidence="1" type="ORF">PSU93_13970</name>
</gene>
<accession>A0AA43Q833</accession>
<keyword evidence="2" id="KW-1185">Reference proteome</keyword>
<sequence>MSRHPELYQWIDTVVMRFPSLSKPQALGLALWSFGMVIARSCSLTAVADVLAPLLEQPYNTLRERLRDTYREASAKAGEQRAELDVAECWVPWLAWLLEGWSGQQIAIAVDATSLGDRFVVLAISIVYRGSAVPVAWKVLKAQEKHAWKPEWQALLKRFQGLLPEGWTVIVLADRGLYAKWLFEAIVELKWHPFLRVNNQGSFRPEGYFHWQPFSCWVPEKGCRWQGRGTAFSGKKTQLRCTLLGYWGEEHQDPWLVLTDLAPECADACWYGLRAWIEQSFKCKT</sequence>
<proteinExistence type="predicted"/>
<dbReference type="InterPro" id="IPR012337">
    <property type="entry name" value="RNaseH-like_sf"/>
</dbReference>
<name>A0AA43Q833_9GAMM</name>
<dbReference type="EMBL" id="JAQSDF010000069">
    <property type="protein sequence ID" value="MDI1232247.1"/>
    <property type="molecule type" value="Genomic_DNA"/>
</dbReference>
<reference evidence="1" key="1">
    <citation type="submission" date="2023-01" db="EMBL/GenBank/DDBJ databases">
        <title>Biogeochemical cycle of methane in antarctic sediments.</title>
        <authorList>
            <person name="Roldan D.M."/>
            <person name="Menes R.J."/>
        </authorList>
    </citation>
    <scope>NUCLEOTIDE SEQUENCE [LARGE SCALE GENOMIC DNA]</scope>
    <source>
        <strain evidence="1">K-2018 MAG008</strain>
    </source>
</reference>